<keyword evidence="2" id="KW-1185">Reference proteome</keyword>
<dbReference type="Pfam" id="PF03564">
    <property type="entry name" value="DUF1759"/>
    <property type="match status" value="1"/>
</dbReference>
<name>A0A0M3JYH4_ANISI</name>
<sequence length="333" mass="38135">MASSAIRSSIGPCKKRLADFLQTGLTTIDLSEMQNSPNPESALRVAYMNVDHALRRLQQYITTLQAKNTEWITLISRLKDQQAADEEAIKYELHVSDPDNFLEVIEIAKDHEVTLESQLKNITALLAQRDTCQPTSSKAPTPLVQPQNLPMRLPQLQIKTFDGEARKWPQFWPMFLSAIDTQPLTKVEKLMYLLPYLEGKALHAVSGFTVSENNYDTVKEVLIKKFGNTATIVKQLYFELQNWKPTGQQFPEMIANTECVLQQLTQLGENINNAQTELCIENRLPPWARLEIEQAKEETETWSVIMLRNKLAAMVRVRENAQVHPLNKFWVRT</sequence>
<accession>A0A0M3JYH4</accession>
<dbReference type="WBParaSite" id="ASIM_0001349701-mRNA-1">
    <property type="protein sequence ID" value="ASIM_0001349701-mRNA-1"/>
    <property type="gene ID" value="ASIM_0001349701"/>
</dbReference>
<dbReference type="InterPro" id="IPR005312">
    <property type="entry name" value="DUF1759"/>
</dbReference>
<dbReference type="AlphaFoldDB" id="A0A0M3JYH4"/>
<proteinExistence type="predicted"/>
<evidence type="ECO:0000313" key="2">
    <source>
        <dbReference type="Proteomes" id="UP000267096"/>
    </source>
</evidence>
<dbReference type="Proteomes" id="UP000267096">
    <property type="component" value="Unassembled WGS sequence"/>
</dbReference>
<reference evidence="3" key="1">
    <citation type="submission" date="2017-02" db="UniProtKB">
        <authorList>
            <consortium name="WormBaseParasite"/>
        </authorList>
    </citation>
    <scope>IDENTIFICATION</scope>
</reference>
<reference evidence="1 2" key="2">
    <citation type="submission" date="2018-11" db="EMBL/GenBank/DDBJ databases">
        <authorList>
            <consortium name="Pathogen Informatics"/>
        </authorList>
    </citation>
    <scope>NUCLEOTIDE SEQUENCE [LARGE SCALE GENOMIC DNA]</scope>
</reference>
<dbReference type="PANTHER" id="PTHR22954">
    <property type="entry name" value="RETROVIRAL PROTEASE-RELATED"/>
    <property type="match status" value="1"/>
</dbReference>
<dbReference type="OrthoDB" id="5864015at2759"/>
<dbReference type="EMBL" id="UYRR01031279">
    <property type="protein sequence ID" value="VDK48464.1"/>
    <property type="molecule type" value="Genomic_DNA"/>
</dbReference>
<evidence type="ECO:0000313" key="1">
    <source>
        <dbReference type="EMBL" id="VDK48464.1"/>
    </source>
</evidence>
<dbReference type="PANTHER" id="PTHR22954:SF3">
    <property type="entry name" value="PROTEIN CBG08539"/>
    <property type="match status" value="1"/>
</dbReference>
<evidence type="ECO:0000313" key="3">
    <source>
        <dbReference type="WBParaSite" id="ASIM_0001349701-mRNA-1"/>
    </source>
</evidence>
<protein>
    <submittedName>
        <fullName evidence="1 3">Uncharacterized protein</fullName>
    </submittedName>
</protein>
<organism evidence="3">
    <name type="scientific">Anisakis simplex</name>
    <name type="common">Herring worm</name>
    <dbReference type="NCBI Taxonomy" id="6269"/>
    <lineage>
        <taxon>Eukaryota</taxon>
        <taxon>Metazoa</taxon>
        <taxon>Ecdysozoa</taxon>
        <taxon>Nematoda</taxon>
        <taxon>Chromadorea</taxon>
        <taxon>Rhabditida</taxon>
        <taxon>Spirurina</taxon>
        <taxon>Ascaridomorpha</taxon>
        <taxon>Ascaridoidea</taxon>
        <taxon>Anisakidae</taxon>
        <taxon>Anisakis</taxon>
        <taxon>Anisakis simplex complex</taxon>
    </lineage>
</organism>
<gene>
    <name evidence="1" type="ORF">ASIM_LOCUS12925</name>
</gene>